<dbReference type="InterPro" id="IPR008921">
    <property type="entry name" value="DNA_pol3_clamp-load_cplx_C"/>
</dbReference>
<keyword evidence="6" id="KW-0239">DNA-directed DNA polymerase</keyword>
<evidence type="ECO:0000256" key="6">
    <source>
        <dbReference type="ARBA" id="ARBA00022932"/>
    </source>
</evidence>
<dbReference type="InterPro" id="IPR010372">
    <property type="entry name" value="DNA_pol3_delta_N"/>
</dbReference>
<dbReference type="Gene3D" id="1.10.8.60">
    <property type="match status" value="1"/>
</dbReference>
<name>A0A0X8VCT0_ANAPI</name>
<dbReference type="AlphaFoldDB" id="A0A0X8VCT0"/>
<dbReference type="GO" id="GO:0009360">
    <property type="term" value="C:DNA polymerase III complex"/>
    <property type="evidence" value="ECO:0007669"/>
    <property type="project" value="InterPro"/>
</dbReference>
<sequence length="338" mass="38727">MKELKKQWKNGEFLSCYLFYGSETYLIKNYEKALMDAILSSGSEMMNHDIFEEKRASADAIMDAADTLPFLNEKRLITIKNSGFFQKGNAKEEGEKLLDYFSNLPESVCILFIEEKVEKNSRLYKAVTKNGEAVEFKTPTEKELTAWLKKECAKNGVSIENSVIQFFLQTVESDMENIIRELQKLISYKGNQGSIEIEDVKEVTTPSLEAKVFDLVRAVAEEKPAKAISIYRNLLLLKESPYMVLSLITRQFRMIFTSSLLFEDGLSYVEIGQKLEIRDFAVKEYVRQAKRFSKEEWKMALEDCLKTDLDIKTGRAAEEGAVELLIMKYSSKALRTSG</sequence>
<dbReference type="NCBIfam" id="TIGR01128">
    <property type="entry name" value="holA"/>
    <property type="match status" value="1"/>
</dbReference>
<dbReference type="GO" id="GO:0003677">
    <property type="term" value="F:DNA binding"/>
    <property type="evidence" value="ECO:0007669"/>
    <property type="project" value="InterPro"/>
</dbReference>
<evidence type="ECO:0000313" key="14">
    <source>
        <dbReference type="Proteomes" id="UP000184204"/>
    </source>
</evidence>
<dbReference type="InterPro" id="IPR005790">
    <property type="entry name" value="DNA_polIII_delta"/>
</dbReference>
<evidence type="ECO:0000256" key="3">
    <source>
        <dbReference type="ARBA" id="ARBA00022679"/>
    </source>
</evidence>
<evidence type="ECO:0000256" key="7">
    <source>
        <dbReference type="ARBA" id="ARBA00034754"/>
    </source>
</evidence>
<gene>
    <name evidence="11" type="ORF">CPRO_20830</name>
    <name evidence="12" type="ORF">SAMN02745151_02104</name>
</gene>
<evidence type="ECO:0000256" key="2">
    <source>
        <dbReference type="ARBA" id="ARBA00017703"/>
    </source>
</evidence>
<comment type="catalytic activity">
    <reaction evidence="8">
        <text>DNA(n) + a 2'-deoxyribonucleoside 5'-triphosphate = DNA(n+1) + diphosphate</text>
        <dbReference type="Rhea" id="RHEA:22508"/>
        <dbReference type="Rhea" id="RHEA-COMP:17339"/>
        <dbReference type="Rhea" id="RHEA-COMP:17340"/>
        <dbReference type="ChEBI" id="CHEBI:33019"/>
        <dbReference type="ChEBI" id="CHEBI:61560"/>
        <dbReference type="ChEBI" id="CHEBI:173112"/>
        <dbReference type="EC" id="2.7.7.7"/>
    </reaction>
</comment>
<dbReference type="GO" id="GO:0003887">
    <property type="term" value="F:DNA-directed DNA polymerase activity"/>
    <property type="evidence" value="ECO:0007669"/>
    <property type="project" value="UniProtKB-KW"/>
</dbReference>
<dbReference type="Pfam" id="PF06144">
    <property type="entry name" value="DNA_pol3_delta"/>
    <property type="match status" value="1"/>
</dbReference>
<dbReference type="PANTHER" id="PTHR34388">
    <property type="entry name" value="DNA POLYMERASE III SUBUNIT DELTA"/>
    <property type="match status" value="1"/>
</dbReference>
<keyword evidence="5" id="KW-0235">DNA replication</keyword>
<evidence type="ECO:0000313" key="11">
    <source>
        <dbReference type="EMBL" id="AMJ41664.1"/>
    </source>
</evidence>
<evidence type="ECO:0000313" key="12">
    <source>
        <dbReference type="EMBL" id="SHE88603.1"/>
    </source>
</evidence>
<dbReference type="PANTHER" id="PTHR34388:SF1">
    <property type="entry name" value="DNA POLYMERASE III SUBUNIT DELTA"/>
    <property type="match status" value="1"/>
</dbReference>
<dbReference type="InterPro" id="IPR048466">
    <property type="entry name" value="DNA_pol3_delta-like_C"/>
</dbReference>
<dbReference type="KEGG" id="cpro:CPRO_20830"/>
<dbReference type="EC" id="2.7.7.7" evidence="1"/>
<dbReference type="Proteomes" id="UP000068026">
    <property type="component" value="Chromosome"/>
</dbReference>
<dbReference type="Gene3D" id="1.20.272.10">
    <property type="match status" value="1"/>
</dbReference>
<comment type="similarity">
    <text evidence="7">Belongs to the DNA polymerase HolA subunit family.</text>
</comment>
<evidence type="ECO:0000313" key="13">
    <source>
        <dbReference type="Proteomes" id="UP000068026"/>
    </source>
</evidence>
<dbReference type="InterPro" id="IPR027417">
    <property type="entry name" value="P-loop_NTPase"/>
</dbReference>
<reference evidence="11 13" key="1">
    <citation type="journal article" date="2016" name="Genome Announc.">
        <title>Complete Genome Sequence of the Amino Acid-Fermenting Clostridium propionicum X2 (DSM 1682).</title>
        <authorList>
            <person name="Poehlein A."/>
            <person name="Schlien K."/>
            <person name="Chowdhury N.P."/>
            <person name="Gottschalk G."/>
            <person name="Buckel W."/>
            <person name="Daniel R."/>
        </authorList>
    </citation>
    <scope>NUCLEOTIDE SEQUENCE [LARGE SCALE GENOMIC DNA]</scope>
    <source>
        <strain evidence="11 13">X2</strain>
    </source>
</reference>
<dbReference type="Gene3D" id="3.40.50.300">
    <property type="entry name" value="P-loop containing nucleotide triphosphate hydrolases"/>
    <property type="match status" value="1"/>
</dbReference>
<accession>A0A0X8VCT0</accession>
<evidence type="ECO:0000259" key="9">
    <source>
        <dbReference type="Pfam" id="PF06144"/>
    </source>
</evidence>
<dbReference type="SUPFAM" id="SSF52540">
    <property type="entry name" value="P-loop containing nucleoside triphosphate hydrolases"/>
    <property type="match status" value="1"/>
</dbReference>
<evidence type="ECO:0000256" key="5">
    <source>
        <dbReference type="ARBA" id="ARBA00022705"/>
    </source>
</evidence>
<organism evidence="12 14">
    <name type="scientific">Anaerotignum propionicum DSM 1682</name>
    <dbReference type="NCBI Taxonomy" id="991789"/>
    <lineage>
        <taxon>Bacteria</taxon>
        <taxon>Bacillati</taxon>
        <taxon>Bacillota</taxon>
        <taxon>Clostridia</taxon>
        <taxon>Lachnospirales</taxon>
        <taxon>Anaerotignaceae</taxon>
        <taxon>Anaerotignum</taxon>
    </lineage>
</organism>
<reference evidence="12" key="4">
    <citation type="submission" date="2016-11" db="EMBL/GenBank/DDBJ databases">
        <authorList>
            <person name="Varghese N."/>
            <person name="Submissions S."/>
        </authorList>
    </citation>
    <scope>NUCLEOTIDE SEQUENCE</scope>
    <source>
        <strain evidence="12">DSM 1682</strain>
    </source>
</reference>
<dbReference type="RefSeq" id="WP_066051272.1">
    <property type="nucleotide sequence ID" value="NZ_CP014223.1"/>
</dbReference>
<dbReference type="OrthoDB" id="9775929at2"/>
<feature type="domain" description="DNA polymerase III delta subunit-like C-terminal" evidence="10">
    <location>
        <begin position="209"/>
        <end position="329"/>
    </location>
</feature>
<evidence type="ECO:0000256" key="8">
    <source>
        <dbReference type="ARBA" id="ARBA00049244"/>
    </source>
</evidence>
<evidence type="ECO:0000256" key="4">
    <source>
        <dbReference type="ARBA" id="ARBA00022695"/>
    </source>
</evidence>
<dbReference type="EMBL" id="FQUA01000009">
    <property type="protein sequence ID" value="SHE88603.1"/>
    <property type="molecule type" value="Genomic_DNA"/>
</dbReference>
<keyword evidence="13" id="KW-1185">Reference proteome</keyword>
<reference evidence="13" key="2">
    <citation type="submission" date="2016-01" db="EMBL/GenBank/DDBJ databases">
        <authorList>
            <person name="Poehlein A."/>
            <person name="Schlien K."/>
            <person name="Gottschalk G."/>
            <person name="Buckel W."/>
            <person name="Daniel R."/>
        </authorList>
    </citation>
    <scope>NUCLEOTIDE SEQUENCE [LARGE SCALE GENOMIC DNA]</scope>
    <source>
        <strain evidence="13">X2</strain>
    </source>
</reference>
<evidence type="ECO:0000259" key="10">
    <source>
        <dbReference type="Pfam" id="PF21694"/>
    </source>
</evidence>
<dbReference type="Proteomes" id="UP000184204">
    <property type="component" value="Unassembled WGS sequence"/>
</dbReference>
<proteinExistence type="inferred from homology"/>
<keyword evidence="3" id="KW-0808">Transferase</keyword>
<reference evidence="14" key="3">
    <citation type="submission" date="2016-11" db="EMBL/GenBank/DDBJ databases">
        <authorList>
            <person name="Jaros S."/>
            <person name="Januszkiewicz K."/>
            <person name="Wedrychowicz H."/>
        </authorList>
    </citation>
    <scope>NUCLEOTIDE SEQUENCE [LARGE SCALE GENOMIC DNA]</scope>
    <source>
        <strain evidence="14">DSM 1682</strain>
    </source>
</reference>
<feature type="domain" description="DNA polymerase III delta N-terminal" evidence="9">
    <location>
        <begin position="17"/>
        <end position="136"/>
    </location>
</feature>
<evidence type="ECO:0000256" key="1">
    <source>
        <dbReference type="ARBA" id="ARBA00012417"/>
    </source>
</evidence>
<dbReference type="SUPFAM" id="SSF48019">
    <property type="entry name" value="post-AAA+ oligomerization domain-like"/>
    <property type="match status" value="1"/>
</dbReference>
<dbReference type="EMBL" id="CP014223">
    <property type="protein sequence ID" value="AMJ41664.1"/>
    <property type="molecule type" value="Genomic_DNA"/>
</dbReference>
<keyword evidence="4" id="KW-0548">Nucleotidyltransferase</keyword>
<dbReference type="GO" id="GO:0006261">
    <property type="term" value="P:DNA-templated DNA replication"/>
    <property type="evidence" value="ECO:0007669"/>
    <property type="project" value="TreeGrafter"/>
</dbReference>
<dbReference type="Pfam" id="PF21694">
    <property type="entry name" value="DNA_pol3_delta_C"/>
    <property type="match status" value="1"/>
</dbReference>
<protein>
    <recommendedName>
        <fullName evidence="2">DNA polymerase III subunit delta</fullName>
        <ecNumber evidence="1">2.7.7.7</ecNumber>
    </recommendedName>
</protein>